<evidence type="ECO:0000256" key="4">
    <source>
        <dbReference type="RuleBase" id="RU003476"/>
    </source>
</evidence>
<reference evidence="6" key="1">
    <citation type="journal article" date="2014" name="Int. J. Syst. Evol. Microbiol.">
        <title>Complete genome sequence of Corynebacterium casei LMG S-19264T (=DSM 44701T), isolated from a smear-ripened cheese.</title>
        <authorList>
            <consortium name="US DOE Joint Genome Institute (JGI-PGF)"/>
            <person name="Walter F."/>
            <person name="Albersmeier A."/>
            <person name="Kalinowski J."/>
            <person name="Ruckert C."/>
        </authorList>
    </citation>
    <scope>NUCLEOTIDE SEQUENCE</scope>
    <source>
        <strain evidence="6">CGMCC 1.12160</strain>
    </source>
</reference>
<proteinExistence type="inferred from homology"/>
<dbReference type="PANTHER" id="PTHR43046:SF14">
    <property type="entry name" value="MUTT_NUDIX FAMILY PROTEIN"/>
    <property type="match status" value="1"/>
</dbReference>
<dbReference type="RefSeq" id="WP_188431694.1">
    <property type="nucleotide sequence ID" value="NZ_BAABKH010000006.1"/>
</dbReference>
<dbReference type="PROSITE" id="PS51462">
    <property type="entry name" value="NUDIX"/>
    <property type="match status" value="1"/>
</dbReference>
<dbReference type="GO" id="GO:0016787">
    <property type="term" value="F:hydrolase activity"/>
    <property type="evidence" value="ECO:0007669"/>
    <property type="project" value="UniProtKB-KW"/>
</dbReference>
<protein>
    <recommendedName>
        <fullName evidence="5">Nudix hydrolase domain-containing protein</fullName>
    </recommendedName>
</protein>
<dbReference type="Pfam" id="PF00293">
    <property type="entry name" value="NUDIX"/>
    <property type="match status" value="1"/>
</dbReference>
<dbReference type="InterPro" id="IPR020084">
    <property type="entry name" value="NUDIX_hydrolase_CS"/>
</dbReference>
<evidence type="ECO:0000259" key="5">
    <source>
        <dbReference type="PROSITE" id="PS51462"/>
    </source>
</evidence>
<sequence length="171" mass="18424">MDTGTLRRKLGTAALLAFRGIPTPLKRHVVRLASPSYTAGAVCVLEHAGEILVLWQPHRAGWSLPGGFMGKGETPEDAVRREVAEEIGIEVDPGDVVAVQVDVERQGIDVIFRVPLEARPVLGLATEARKAMWVAPAELDEADRSTVGILAAIQAADQPRRPGRLLRDAGR</sequence>
<feature type="domain" description="Nudix hydrolase" evidence="5">
    <location>
        <begin position="36"/>
        <end position="156"/>
    </location>
</feature>
<dbReference type="InterPro" id="IPR015797">
    <property type="entry name" value="NUDIX_hydrolase-like_dom_sf"/>
</dbReference>
<evidence type="ECO:0000313" key="7">
    <source>
        <dbReference type="Proteomes" id="UP000605670"/>
    </source>
</evidence>
<dbReference type="PRINTS" id="PR00502">
    <property type="entry name" value="NUDIXFAMILY"/>
</dbReference>
<gene>
    <name evidence="6" type="ORF">GCM10011366_27170</name>
</gene>
<evidence type="ECO:0000256" key="3">
    <source>
        <dbReference type="ARBA" id="ARBA00022801"/>
    </source>
</evidence>
<comment type="similarity">
    <text evidence="2 4">Belongs to the Nudix hydrolase family.</text>
</comment>
<dbReference type="PANTHER" id="PTHR43046">
    <property type="entry name" value="GDP-MANNOSE MANNOSYL HYDROLASE"/>
    <property type="match status" value="1"/>
</dbReference>
<dbReference type="PROSITE" id="PS00893">
    <property type="entry name" value="NUDIX_BOX"/>
    <property type="match status" value="1"/>
</dbReference>
<comment type="cofactor">
    <cofactor evidence="1">
        <name>Mg(2+)</name>
        <dbReference type="ChEBI" id="CHEBI:18420"/>
    </cofactor>
</comment>
<dbReference type="InterPro" id="IPR020476">
    <property type="entry name" value="Nudix_hydrolase"/>
</dbReference>
<evidence type="ECO:0000256" key="2">
    <source>
        <dbReference type="ARBA" id="ARBA00005582"/>
    </source>
</evidence>
<comment type="caution">
    <text evidence="6">The sequence shown here is derived from an EMBL/GenBank/DDBJ whole genome shotgun (WGS) entry which is preliminary data.</text>
</comment>
<accession>A0A917BW59</accession>
<dbReference type="Proteomes" id="UP000605670">
    <property type="component" value="Unassembled WGS sequence"/>
</dbReference>
<dbReference type="Gene3D" id="3.90.79.10">
    <property type="entry name" value="Nucleoside Triphosphate Pyrophosphohydrolase"/>
    <property type="match status" value="1"/>
</dbReference>
<dbReference type="SUPFAM" id="SSF55811">
    <property type="entry name" value="Nudix"/>
    <property type="match status" value="1"/>
</dbReference>
<dbReference type="EMBL" id="BMEM01000005">
    <property type="protein sequence ID" value="GGF57966.1"/>
    <property type="molecule type" value="Genomic_DNA"/>
</dbReference>
<dbReference type="AlphaFoldDB" id="A0A917BW59"/>
<organism evidence="6 7">
    <name type="scientific">Ornithinimicrobium tianjinense</name>
    <dbReference type="NCBI Taxonomy" id="1195761"/>
    <lineage>
        <taxon>Bacteria</taxon>
        <taxon>Bacillati</taxon>
        <taxon>Actinomycetota</taxon>
        <taxon>Actinomycetes</taxon>
        <taxon>Micrococcales</taxon>
        <taxon>Ornithinimicrobiaceae</taxon>
        <taxon>Ornithinimicrobium</taxon>
    </lineage>
</organism>
<keyword evidence="7" id="KW-1185">Reference proteome</keyword>
<evidence type="ECO:0000313" key="6">
    <source>
        <dbReference type="EMBL" id="GGF57966.1"/>
    </source>
</evidence>
<dbReference type="InterPro" id="IPR000086">
    <property type="entry name" value="NUDIX_hydrolase_dom"/>
</dbReference>
<keyword evidence="3 4" id="KW-0378">Hydrolase</keyword>
<evidence type="ECO:0000256" key="1">
    <source>
        <dbReference type="ARBA" id="ARBA00001946"/>
    </source>
</evidence>
<reference evidence="6" key="2">
    <citation type="submission" date="2020-09" db="EMBL/GenBank/DDBJ databases">
        <authorList>
            <person name="Sun Q."/>
            <person name="Zhou Y."/>
        </authorList>
    </citation>
    <scope>NUCLEOTIDE SEQUENCE</scope>
    <source>
        <strain evidence="6">CGMCC 1.12160</strain>
    </source>
</reference>
<name>A0A917BW59_9MICO</name>